<feature type="region of interest" description="Disordered" evidence="1">
    <location>
        <begin position="263"/>
        <end position="283"/>
    </location>
</feature>
<dbReference type="Pfam" id="PF07486">
    <property type="entry name" value="Hydrolase_2"/>
    <property type="match status" value="1"/>
</dbReference>
<evidence type="ECO:0000313" key="3">
    <source>
        <dbReference type="EMBL" id="QTD57756.1"/>
    </source>
</evidence>
<keyword evidence="4" id="KW-1185">Reference proteome</keyword>
<name>A0ABX7T809_9SPHN</name>
<dbReference type="Proteomes" id="UP000663923">
    <property type="component" value="Chromosome"/>
</dbReference>
<sequence length="381" mass="41164">MLNVRERILLGLLIFSLIMVPATIPQASLDAQPNNPSDPNLQPVERAEENFAGSAFYFIDPGYAIPQNYGDLAIDPLAEQGSNEIDGLLTDSDGSAASRDQTASAHLIHPVAFRASLTDNSRALQCLTSAIYYEAGLEPDAGQRAVAQVVLNRVRHPSYPRTVCGVVFQGSERRTGCQFSYTCDGSLRRSPSKYHWNRAKKVAALALSGKIASPVGTATHYHTTEIYPYWAPSLRFLGTIGAHRFYSWKGSAGKATAFSQAYRGGEPLPAPKPRRYDPSPATSLDPIALEKAYEAGRRKAEAEAAKSEKAAAIAADNARRHSLPAPTNNASAPKTYQAPSYSKQALKKGGEEAFAGQKLPNVSQIKPEYRNAGSWKTKPGS</sequence>
<evidence type="ECO:0000313" key="4">
    <source>
        <dbReference type="Proteomes" id="UP000663923"/>
    </source>
</evidence>
<accession>A0ABX7T809</accession>
<dbReference type="InterPro" id="IPR011105">
    <property type="entry name" value="Cell_wall_hydrolase_SleB"/>
</dbReference>
<keyword evidence="3" id="KW-0378">Hydrolase</keyword>
<dbReference type="EMBL" id="CP071794">
    <property type="protein sequence ID" value="QTD57756.1"/>
    <property type="molecule type" value="Genomic_DNA"/>
</dbReference>
<feature type="region of interest" description="Disordered" evidence="1">
    <location>
        <begin position="304"/>
        <end position="359"/>
    </location>
</feature>
<dbReference type="GO" id="GO:0016787">
    <property type="term" value="F:hydrolase activity"/>
    <property type="evidence" value="ECO:0007669"/>
    <property type="project" value="UniProtKB-KW"/>
</dbReference>
<evidence type="ECO:0000259" key="2">
    <source>
        <dbReference type="Pfam" id="PF07486"/>
    </source>
</evidence>
<organism evidence="3 4">
    <name type="scientific">Parasphingorhabdus cellanae</name>
    <dbReference type="NCBI Taxonomy" id="2806553"/>
    <lineage>
        <taxon>Bacteria</taxon>
        <taxon>Pseudomonadati</taxon>
        <taxon>Pseudomonadota</taxon>
        <taxon>Alphaproteobacteria</taxon>
        <taxon>Sphingomonadales</taxon>
        <taxon>Sphingomonadaceae</taxon>
        <taxon>Parasphingorhabdus</taxon>
    </lineage>
</organism>
<reference evidence="3 4" key="1">
    <citation type="submission" date="2021-03" db="EMBL/GenBank/DDBJ databases">
        <title>Complete genome of Parasphingorhabdus_sp.JHSY0214.</title>
        <authorList>
            <person name="Yoo J.H."/>
            <person name="Bae J.W."/>
        </authorList>
    </citation>
    <scope>NUCLEOTIDE SEQUENCE [LARGE SCALE GENOMIC DNA]</scope>
    <source>
        <strain evidence="3 4">JHSY0214</strain>
    </source>
</reference>
<evidence type="ECO:0000256" key="1">
    <source>
        <dbReference type="SAM" id="MobiDB-lite"/>
    </source>
</evidence>
<dbReference type="Gene3D" id="1.10.10.2520">
    <property type="entry name" value="Cell wall hydrolase SleB, domain 1"/>
    <property type="match status" value="1"/>
</dbReference>
<dbReference type="InterPro" id="IPR042047">
    <property type="entry name" value="SleB_dom1"/>
</dbReference>
<feature type="domain" description="Cell wall hydrolase SleB" evidence="2">
    <location>
        <begin position="138"/>
        <end position="246"/>
    </location>
</feature>
<feature type="compositionally biased region" description="Polar residues" evidence="1">
    <location>
        <begin position="325"/>
        <end position="343"/>
    </location>
</feature>
<gene>
    <name evidence="3" type="ORF">J4G78_06775</name>
</gene>
<protein>
    <submittedName>
        <fullName evidence="3">Cell wall hydrolase</fullName>
    </submittedName>
</protein>
<proteinExistence type="predicted"/>